<evidence type="ECO:0000256" key="2">
    <source>
        <dbReference type="ARBA" id="ARBA00022898"/>
    </source>
</evidence>
<evidence type="ECO:0000313" key="8">
    <source>
        <dbReference type="Proteomes" id="UP001184150"/>
    </source>
</evidence>
<keyword evidence="2" id="KW-0663">Pyridoxal phosphate</keyword>
<protein>
    <submittedName>
        <fullName evidence="7">GntR family transcriptional regulator/MocR family aminotransferase</fullName>
    </submittedName>
</protein>
<keyword evidence="7" id="KW-0808">Transferase</keyword>
<dbReference type="InterPro" id="IPR015421">
    <property type="entry name" value="PyrdxlP-dep_Trfase_major"/>
</dbReference>
<comment type="similarity">
    <text evidence="1">In the C-terminal section; belongs to the class-I pyridoxal-phosphate-dependent aminotransferase family.</text>
</comment>
<dbReference type="EMBL" id="JAVDRD010000006">
    <property type="protein sequence ID" value="MDR6511877.1"/>
    <property type="molecule type" value="Genomic_DNA"/>
</dbReference>
<evidence type="ECO:0000259" key="6">
    <source>
        <dbReference type="PROSITE" id="PS50949"/>
    </source>
</evidence>
<dbReference type="InterPro" id="IPR036388">
    <property type="entry name" value="WH-like_DNA-bd_sf"/>
</dbReference>
<dbReference type="InterPro" id="IPR015424">
    <property type="entry name" value="PyrdxlP-dep_Trfase"/>
</dbReference>
<organism evidence="7 8">
    <name type="scientific">Novosphingobium capsulatum</name>
    <dbReference type="NCBI Taxonomy" id="13688"/>
    <lineage>
        <taxon>Bacteria</taxon>
        <taxon>Pseudomonadati</taxon>
        <taxon>Pseudomonadota</taxon>
        <taxon>Alphaproteobacteria</taxon>
        <taxon>Sphingomonadales</taxon>
        <taxon>Sphingomonadaceae</taxon>
        <taxon>Novosphingobium</taxon>
    </lineage>
</organism>
<dbReference type="InterPro" id="IPR051446">
    <property type="entry name" value="HTH_trans_reg/aminotransferase"/>
</dbReference>
<dbReference type="InterPro" id="IPR036390">
    <property type="entry name" value="WH_DNA-bd_sf"/>
</dbReference>
<gene>
    <name evidence="7" type="ORF">J2792_002753</name>
</gene>
<dbReference type="CDD" id="cd07377">
    <property type="entry name" value="WHTH_GntR"/>
    <property type="match status" value="1"/>
</dbReference>
<proteinExistence type="inferred from homology"/>
<keyword evidence="8" id="KW-1185">Reference proteome</keyword>
<dbReference type="PANTHER" id="PTHR46577">
    <property type="entry name" value="HTH-TYPE TRANSCRIPTIONAL REGULATORY PROTEIN GABR"/>
    <property type="match status" value="1"/>
</dbReference>
<sequence>MRRGWSLTLQQRIRSDQATPLYMQLAHALIHEIERGRLQPGSALPSSRELAAELGFNRKTVVTAYEELMAQGWLEAAGRKGTTVAKRLPRSRPEAIEASPPIGRRPIYRFVSPPDRPIAVPPGRVIKLDEGSPDGSLFPPEALARAFRTAALYAARRQQLGYRDPCGSDKLRASLATMLREERGLVVGAENVCVTRGSQMGIALAARLLARPGAVALAEALTYEPAVAAFQAAGVPVLPVPLDDEGIDVDAVERACRTRKVCAVFLTPHHQFPSTVSLAPERRLRLVELARQFGFAIIEDDYDHEFRFGSQPLLPMAAYAPDVVIYVGSLSKLLLPALRVGYIVAPTPVIAAAAHQVSIGDGMGNSLTEDAVAMLFEEGEVRRHARKATRIYGQRRDALAQAVQDELGDLVSARLPAGGLAMWLEFQDLAALARIEEGAGAAGITFAQSASYRLAENAPHGLRLGFASHAAERTVQAVRVLGALGRG</sequence>
<dbReference type="CDD" id="cd00609">
    <property type="entry name" value="AAT_like"/>
    <property type="match status" value="1"/>
</dbReference>
<dbReference type="PRINTS" id="PR00035">
    <property type="entry name" value="HTHGNTR"/>
</dbReference>
<evidence type="ECO:0000313" key="7">
    <source>
        <dbReference type="EMBL" id="MDR6511877.1"/>
    </source>
</evidence>
<dbReference type="SUPFAM" id="SSF53383">
    <property type="entry name" value="PLP-dependent transferases"/>
    <property type="match status" value="1"/>
</dbReference>
<dbReference type="SMART" id="SM00345">
    <property type="entry name" value="HTH_GNTR"/>
    <property type="match status" value="1"/>
</dbReference>
<keyword evidence="5" id="KW-0804">Transcription</keyword>
<feature type="domain" description="HTH gntR-type" evidence="6">
    <location>
        <begin position="19"/>
        <end position="87"/>
    </location>
</feature>
<dbReference type="GO" id="GO:0008483">
    <property type="term" value="F:transaminase activity"/>
    <property type="evidence" value="ECO:0007669"/>
    <property type="project" value="UniProtKB-KW"/>
</dbReference>
<dbReference type="Pfam" id="PF00392">
    <property type="entry name" value="GntR"/>
    <property type="match status" value="1"/>
</dbReference>
<reference evidence="7 8" key="1">
    <citation type="submission" date="2023-07" db="EMBL/GenBank/DDBJ databases">
        <title>Sorghum-associated microbial communities from plants grown in Nebraska, USA.</title>
        <authorList>
            <person name="Schachtman D."/>
        </authorList>
    </citation>
    <scope>NUCLEOTIDE SEQUENCE [LARGE SCALE GENOMIC DNA]</scope>
    <source>
        <strain evidence="7 8">DS1027</strain>
    </source>
</reference>
<evidence type="ECO:0000256" key="4">
    <source>
        <dbReference type="ARBA" id="ARBA00023125"/>
    </source>
</evidence>
<dbReference type="SUPFAM" id="SSF46785">
    <property type="entry name" value="Winged helix' DNA-binding domain"/>
    <property type="match status" value="1"/>
</dbReference>
<dbReference type="Pfam" id="PF00155">
    <property type="entry name" value="Aminotran_1_2"/>
    <property type="match status" value="1"/>
</dbReference>
<dbReference type="InterPro" id="IPR004839">
    <property type="entry name" value="Aminotransferase_I/II_large"/>
</dbReference>
<evidence type="ECO:0000256" key="3">
    <source>
        <dbReference type="ARBA" id="ARBA00023015"/>
    </source>
</evidence>
<accession>A0ABU1MPE1</accession>
<dbReference type="Proteomes" id="UP001184150">
    <property type="component" value="Unassembled WGS sequence"/>
</dbReference>
<dbReference type="PROSITE" id="PS50949">
    <property type="entry name" value="HTH_GNTR"/>
    <property type="match status" value="1"/>
</dbReference>
<dbReference type="PANTHER" id="PTHR46577:SF1">
    <property type="entry name" value="HTH-TYPE TRANSCRIPTIONAL REGULATORY PROTEIN GABR"/>
    <property type="match status" value="1"/>
</dbReference>
<keyword evidence="3" id="KW-0805">Transcription regulation</keyword>
<dbReference type="Gene3D" id="3.40.640.10">
    <property type="entry name" value="Type I PLP-dependent aspartate aminotransferase-like (Major domain)"/>
    <property type="match status" value="1"/>
</dbReference>
<keyword evidence="7" id="KW-0032">Aminotransferase</keyword>
<comment type="caution">
    <text evidence="7">The sequence shown here is derived from an EMBL/GenBank/DDBJ whole genome shotgun (WGS) entry which is preliminary data.</text>
</comment>
<evidence type="ECO:0000256" key="5">
    <source>
        <dbReference type="ARBA" id="ARBA00023163"/>
    </source>
</evidence>
<evidence type="ECO:0000256" key="1">
    <source>
        <dbReference type="ARBA" id="ARBA00005384"/>
    </source>
</evidence>
<dbReference type="InterPro" id="IPR000524">
    <property type="entry name" value="Tscrpt_reg_HTH_GntR"/>
</dbReference>
<keyword evidence="4" id="KW-0238">DNA-binding</keyword>
<dbReference type="Gene3D" id="1.10.10.10">
    <property type="entry name" value="Winged helix-like DNA-binding domain superfamily/Winged helix DNA-binding domain"/>
    <property type="match status" value="1"/>
</dbReference>
<name>A0ABU1MPE1_9SPHN</name>